<comment type="caution">
    <text evidence="2">The sequence shown here is derived from an EMBL/GenBank/DDBJ whole genome shotgun (WGS) entry which is preliminary data.</text>
</comment>
<dbReference type="Proteomes" id="UP000789706">
    <property type="component" value="Unassembled WGS sequence"/>
</dbReference>
<keyword evidence="1" id="KW-0175">Coiled coil</keyword>
<dbReference type="OrthoDB" id="2436443at2759"/>
<feature type="non-terminal residue" evidence="2">
    <location>
        <position position="131"/>
    </location>
</feature>
<keyword evidence="3" id="KW-1185">Reference proteome</keyword>
<evidence type="ECO:0000313" key="2">
    <source>
        <dbReference type="EMBL" id="CAG8607441.1"/>
    </source>
</evidence>
<gene>
    <name evidence="2" type="ORF">DEBURN_LOCUS9813</name>
</gene>
<evidence type="ECO:0000313" key="3">
    <source>
        <dbReference type="Proteomes" id="UP000789706"/>
    </source>
</evidence>
<dbReference type="EMBL" id="CAJVPK010002165">
    <property type="protein sequence ID" value="CAG8607441.1"/>
    <property type="molecule type" value="Genomic_DNA"/>
</dbReference>
<organism evidence="2 3">
    <name type="scientific">Diversispora eburnea</name>
    <dbReference type="NCBI Taxonomy" id="1213867"/>
    <lineage>
        <taxon>Eukaryota</taxon>
        <taxon>Fungi</taxon>
        <taxon>Fungi incertae sedis</taxon>
        <taxon>Mucoromycota</taxon>
        <taxon>Glomeromycotina</taxon>
        <taxon>Glomeromycetes</taxon>
        <taxon>Diversisporales</taxon>
        <taxon>Diversisporaceae</taxon>
        <taxon>Diversispora</taxon>
    </lineage>
</organism>
<feature type="coiled-coil region" evidence="1">
    <location>
        <begin position="10"/>
        <end position="37"/>
    </location>
</feature>
<sequence length="131" mass="15220">QIKCQRSILSDTNEEEINNAENNMQDEYLQNQNKIDNFLLDIDISLEFDDNNIATEEPLTDDQIIEMVLEENNSTSQNINNESDNEKTQKIPTVSIKEDSIFSTDMSFEITEIDILNSNYKMNENFEITEV</sequence>
<accession>A0A9N9CPK7</accession>
<dbReference type="AlphaFoldDB" id="A0A9N9CPK7"/>
<protein>
    <submittedName>
        <fullName evidence="2">8993_t:CDS:1</fullName>
    </submittedName>
</protein>
<proteinExistence type="predicted"/>
<evidence type="ECO:0000256" key="1">
    <source>
        <dbReference type="SAM" id="Coils"/>
    </source>
</evidence>
<name>A0A9N9CPK7_9GLOM</name>
<reference evidence="2" key="1">
    <citation type="submission" date="2021-06" db="EMBL/GenBank/DDBJ databases">
        <authorList>
            <person name="Kallberg Y."/>
            <person name="Tangrot J."/>
            <person name="Rosling A."/>
        </authorList>
    </citation>
    <scope>NUCLEOTIDE SEQUENCE</scope>
    <source>
        <strain evidence="2">AZ414A</strain>
    </source>
</reference>